<accession>A0A1H0R3A8</accession>
<evidence type="ECO:0000313" key="3">
    <source>
        <dbReference type="Proteomes" id="UP000199073"/>
    </source>
</evidence>
<dbReference type="PROSITE" id="PS50994">
    <property type="entry name" value="INTEGRASE"/>
    <property type="match status" value="1"/>
</dbReference>
<dbReference type="SUPFAM" id="SSF53098">
    <property type="entry name" value="Ribonuclease H-like"/>
    <property type="match status" value="1"/>
</dbReference>
<dbReference type="STRING" id="91360.SAMN05660330_02176"/>
<dbReference type="PANTHER" id="PTHR47515">
    <property type="entry name" value="LOW CALCIUM RESPONSE LOCUS PROTEIN T"/>
    <property type="match status" value="1"/>
</dbReference>
<organism evidence="2 3">
    <name type="scientific">Desulforhopalus singaporensis</name>
    <dbReference type="NCBI Taxonomy" id="91360"/>
    <lineage>
        <taxon>Bacteria</taxon>
        <taxon>Pseudomonadati</taxon>
        <taxon>Thermodesulfobacteriota</taxon>
        <taxon>Desulfobulbia</taxon>
        <taxon>Desulfobulbales</taxon>
        <taxon>Desulfocapsaceae</taxon>
        <taxon>Desulforhopalus</taxon>
    </lineage>
</organism>
<sequence length="125" mass="14186">MDFVSDNLFNGRRIRALTIVDNSMECLDIFADLSIKGLDVVTVLERQRLFGGRCPKRIFVDNGPEFISKELDKWAYEQGVALDYSRLGQPTGDALIESFNGSFLDECQNTNWFLSLSNAKKKIEV</sequence>
<dbReference type="EMBL" id="FNJI01000013">
    <property type="protein sequence ID" value="SDP23458.1"/>
    <property type="molecule type" value="Genomic_DNA"/>
</dbReference>
<reference evidence="2 3" key="1">
    <citation type="submission" date="2016-10" db="EMBL/GenBank/DDBJ databases">
        <authorList>
            <person name="de Groot N.N."/>
        </authorList>
    </citation>
    <scope>NUCLEOTIDE SEQUENCE [LARGE SCALE GENOMIC DNA]</scope>
    <source>
        <strain evidence="2 3">DSM 12130</strain>
    </source>
</reference>
<dbReference type="Gene3D" id="3.30.420.10">
    <property type="entry name" value="Ribonuclease H-like superfamily/Ribonuclease H"/>
    <property type="match status" value="1"/>
</dbReference>
<dbReference type="PANTHER" id="PTHR47515:SF1">
    <property type="entry name" value="BLR2054 PROTEIN"/>
    <property type="match status" value="1"/>
</dbReference>
<dbReference type="AlphaFoldDB" id="A0A1H0R3A8"/>
<dbReference type="InterPro" id="IPR001584">
    <property type="entry name" value="Integrase_cat-core"/>
</dbReference>
<evidence type="ECO:0000313" key="2">
    <source>
        <dbReference type="EMBL" id="SDP23458.1"/>
    </source>
</evidence>
<dbReference type="Proteomes" id="UP000199073">
    <property type="component" value="Unassembled WGS sequence"/>
</dbReference>
<dbReference type="Pfam" id="PF00665">
    <property type="entry name" value="rve"/>
    <property type="match status" value="1"/>
</dbReference>
<protein>
    <submittedName>
        <fullName evidence="2">Putative transposase</fullName>
    </submittedName>
</protein>
<dbReference type="GO" id="GO:0003676">
    <property type="term" value="F:nucleic acid binding"/>
    <property type="evidence" value="ECO:0007669"/>
    <property type="project" value="InterPro"/>
</dbReference>
<gene>
    <name evidence="2" type="ORF">SAMN05660330_02176</name>
</gene>
<name>A0A1H0R3A8_9BACT</name>
<dbReference type="InterPro" id="IPR036397">
    <property type="entry name" value="RNaseH_sf"/>
</dbReference>
<dbReference type="InterPro" id="IPR012337">
    <property type="entry name" value="RNaseH-like_sf"/>
</dbReference>
<dbReference type="GO" id="GO:0015074">
    <property type="term" value="P:DNA integration"/>
    <property type="evidence" value="ECO:0007669"/>
    <property type="project" value="InterPro"/>
</dbReference>
<feature type="domain" description="Integrase catalytic" evidence="1">
    <location>
        <begin position="1"/>
        <end position="125"/>
    </location>
</feature>
<proteinExistence type="predicted"/>
<evidence type="ECO:0000259" key="1">
    <source>
        <dbReference type="PROSITE" id="PS50994"/>
    </source>
</evidence>
<keyword evidence="3" id="KW-1185">Reference proteome</keyword>